<protein>
    <submittedName>
        <fullName evidence="5">Uncharacterized protein</fullName>
    </submittedName>
</protein>
<dbReference type="Proteomes" id="UP000008912">
    <property type="component" value="Unassembled WGS sequence"/>
</dbReference>
<keyword evidence="3" id="KW-0964">Secreted</keyword>
<dbReference type="AlphaFoldDB" id="A0A7N5P8H4"/>
<evidence type="ECO:0000256" key="3">
    <source>
        <dbReference type="ARBA" id="ARBA00022525"/>
    </source>
</evidence>
<evidence type="ECO:0000256" key="1">
    <source>
        <dbReference type="ARBA" id="ARBA00004613"/>
    </source>
</evidence>
<keyword evidence="6" id="KW-1185">Reference proteome</keyword>
<evidence type="ECO:0000313" key="6">
    <source>
        <dbReference type="Proteomes" id="UP000008912"/>
    </source>
</evidence>
<dbReference type="SUPFAM" id="SSF48201">
    <property type="entry name" value="Uteroglobin-like"/>
    <property type="match status" value="1"/>
</dbReference>
<reference evidence="5" key="2">
    <citation type="submission" date="2025-08" db="UniProtKB">
        <authorList>
            <consortium name="Ensembl"/>
        </authorList>
    </citation>
    <scope>IDENTIFICATION</scope>
</reference>
<proteinExistence type="inferred from homology"/>
<organism evidence="5 6">
    <name type="scientific">Ailuropoda melanoleuca</name>
    <name type="common">Giant panda</name>
    <dbReference type="NCBI Taxonomy" id="9646"/>
    <lineage>
        <taxon>Eukaryota</taxon>
        <taxon>Metazoa</taxon>
        <taxon>Chordata</taxon>
        <taxon>Craniata</taxon>
        <taxon>Vertebrata</taxon>
        <taxon>Euteleostomi</taxon>
        <taxon>Mammalia</taxon>
        <taxon>Eutheria</taxon>
        <taxon>Laurasiatheria</taxon>
        <taxon>Carnivora</taxon>
        <taxon>Caniformia</taxon>
        <taxon>Ursidae</taxon>
        <taxon>Ailuropoda</taxon>
    </lineage>
</organism>
<reference evidence="5" key="3">
    <citation type="submission" date="2025-09" db="UniProtKB">
        <authorList>
            <consortium name="Ensembl"/>
        </authorList>
    </citation>
    <scope>IDENTIFICATION</scope>
</reference>
<evidence type="ECO:0000256" key="4">
    <source>
        <dbReference type="ARBA" id="ARBA00022729"/>
    </source>
</evidence>
<dbReference type="PANTHER" id="PTHR31708:SF0">
    <property type="entry name" value="ABPBG26-RELATED"/>
    <property type="match status" value="1"/>
</dbReference>
<comment type="subcellular location">
    <subcellularLocation>
        <location evidence="1">Secreted</location>
    </subcellularLocation>
</comment>
<dbReference type="GeneTree" id="ENSGT00900000141269"/>
<evidence type="ECO:0000313" key="5">
    <source>
        <dbReference type="Ensembl" id="ENSAMEP00000037636.1"/>
    </source>
</evidence>
<sequence>GLRGYERHQALLNALWTPPGEEPAGLSGGWLLDLSRQKWISPNLLDHKRIPVKSCPIFYIIFGSVAGGSKSELDINLDLVNATKPEKEALEKIQDCYNEKGLKAKALDLDVMATITTSKQCRSEAVAPWKSAVATLRR</sequence>
<dbReference type="CDD" id="cd00633">
    <property type="entry name" value="Secretoglobin"/>
    <property type="match status" value="1"/>
</dbReference>
<dbReference type="Pfam" id="PF09252">
    <property type="entry name" value="Feld-I_B"/>
    <property type="match status" value="1"/>
</dbReference>
<dbReference type="PROSITE" id="PS51311">
    <property type="entry name" value="SCGB"/>
    <property type="match status" value="1"/>
</dbReference>
<dbReference type="Gene3D" id="1.20.920.50">
    <property type="match status" value="1"/>
</dbReference>
<accession>A0A7N5P8H4</accession>
<dbReference type="InParanoid" id="A0A7N5P8H4"/>
<dbReference type="InterPro" id="IPR016126">
    <property type="entry name" value="Secretoglobin"/>
</dbReference>
<evidence type="ECO:0000256" key="2">
    <source>
        <dbReference type="ARBA" id="ARBA00008650"/>
    </source>
</evidence>
<dbReference type="Ensembl" id="ENSAMET00000041140.1">
    <property type="protein sequence ID" value="ENSAMEP00000037636.1"/>
    <property type="gene ID" value="ENSAMEG00000028639.1"/>
</dbReference>
<comment type="similarity">
    <text evidence="2">Belongs to the secretoglobin family.</text>
</comment>
<reference evidence="5 6" key="1">
    <citation type="journal article" date="2010" name="Nature">
        <title>The sequence and de novo assembly of the giant panda genome.</title>
        <authorList>
            <person name="Li R."/>
            <person name="Fan W."/>
            <person name="Tian G."/>
            <person name="Zhu H."/>
            <person name="He L."/>
            <person name="Cai J."/>
            <person name="Huang Q."/>
            <person name="Cai Q."/>
            <person name="Li B."/>
            <person name="Bai Y."/>
            <person name="Zhang Z."/>
            <person name="Zhang Y."/>
            <person name="Wang W."/>
            <person name="Li J."/>
            <person name="Wei F."/>
            <person name="Li H."/>
            <person name="Jian M."/>
            <person name="Li J."/>
            <person name="Zhang Z."/>
            <person name="Nielsen R."/>
            <person name="Li D."/>
            <person name="Gu W."/>
            <person name="Yang Z."/>
            <person name="Xuan Z."/>
            <person name="Ryder O.A."/>
            <person name="Leung F.C."/>
            <person name="Zhou Y."/>
            <person name="Cao J."/>
            <person name="Sun X."/>
            <person name="Fu Y."/>
            <person name="Fang X."/>
            <person name="Guo X."/>
            <person name="Wang B."/>
            <person name="Hou R."/>
            <person name="Shen F."/>
            <person name="Mu B."/>
            <person name="Ni P."/>
            <person name="Lin R."/>
            <person name="Qian W."/>
            <person name="Wang G."/>
            <person name="Yu C."/>
            <person name="Nie W."/>
            <person name="Wang J."/>
            <person name="Wu Z."/>
            <person name="Liang H."/>
            <person name="Min J."/>
            <person name="Wu Q."/>
            <person name="Cheng S."/>
            <person name="Ruan J."/>
            <person name="Wang M."/>
            <person name="Shi Z."/>
            <person name="Wen M."/>
            <person name="Liu B."/>
            <person name="Ren X."/>
            <person name="Zheng H."/>
            <person name="Dong D."/>
            <person name="Cook K."/>
            <person name="Shan G."/>
            <person name="Zhang H."/>
            <person name="Kosiol C."/>
            <person name="Xie X."/>
            <person name="Lu Z."/>
            <person name="Zheng H."/>
            <person name="Li Y."/>
            <person name="Steiner C.C."/>
            <person name="Lam T.T."/>
            <person name="Lin S."/>
            <person name="Zhang Q."/>
            <person name="Li G."/>
            <person name="Tian J."/>
            <person name="Gong T."/>
            <person name="Liu H."/>
            <person name="Zhang D."/>
            <person name="Fang L."/>
            <person name="Ye C."/>
            <person name="Zhang J."/>
            <person name="Hu W."/>
            <person name="Xu A."/>
            <person name="Ren Y."/>
            <person name="Zhang G."/>
            <person name="Bruford M.W."/>
            <person name="Li Q."/>
            <person name="Ma L."/>
            <person name="Guo Y."/>
            <person name="An N."/>
            <person name="Hu Y."/>
            <person name="Zheng Y."/>
            <person name="Shi Y."/>
            <person name="Li Z."/>
            <person name="Liu Q."/>
            <person name="Chen Y."/>
            <person name="Zhao J."/>
            <person name="Qu N."/>
            <person name="Zhao S."/>
            <person name="Tian F."/>
            <person name="Wang X."/>
            <person name="Wang H."/>
            <person name="Xu L."/>
            <person name="Liu X."/>
            <person name="Vinar T."/>
            <person name="Wang Y."/>
            <person name="Lam T.W."/>
            <person name="Yiu S.M."/>
            <person name="Liu S."/>
            <person name="Zhang H."/>
            <person name="Li D."/>
            <person name="Huang Y."/>
            <person name="Wang X."/>
            <person name="Yang G."/>
            <person name="Jiang Z."/>
            <person name="Wang J."/>
            <person name="Qin N."/>
            <person name="Li L."/>
            <person name="Li J."/>
            <person name="Bolund L."/>
            <person name="Kristiansen K."/>
            <person name="Wong G.K."/>
            <person name="Olson M."/>
            <person name="Zhang X."/>
            <person name="Li S."/>
            <person name="Yang H."/>
            <person name="Wang J."/>
            <person name="Wang J."/>
        </authorList>
    </citation>
    <scope>NUCLEOTIDE SEQUENCE [LARGE SCALE GENOMIC DNA]</scope>
</reference>
<name>A0A7N5P8H4_AILME</name>
<dbReference type="InterPro" id="IPR015332">
    <property type="entry name" value="CH2-like"/>
</dbReference>
<dbReference type="GO" id="GO:0005615">
    <property type="term" value="C:extracellular space"/>
    <property type="evidence" value="ECO:0007669"/>
    <property type="project" value="InterPro"/>
</dbReference>
<dbReference type="PANTHER" id="PTHR31708">
    <property type="entry name" value="ABPBG26-RELATED"/>
    <property type="match status" value="1"/>
</dbReference>
<dbReference type="InterPro" id="IPR035960">
    <property type="entry name" value="Secretoglobin_sf"/>
</dbReference>
<keyword evidence="4" id="KW-0732">Signal</keyword>
<dbReference type="InterPro" id="IPR053723">
    <property type="entry name" value="Secretoglobin_Domain_sf"/>
</dbReference>